<dbReference type="RefSeq" id="XP_009543886.1">
    <property type="nucleotide sequence ID" value="XM_009545591.1"/>
</dbReference>
<proteinExistence type="inferred from homology"/>
<reference evidence="5 6" key="1">
    <citation type="journal article" date="2012" name="New Phytol.">
        <title>Insight into trade-off between wood decay and parasitism from the genome of a fungal forest pathogen.</title>
        <authorList>
            <person name="Olson A."/>
            <person name="Aerts A."/>
            <person name="Asiegbu F."/>
            <person name="Belbahri L."/>
            <person name="Bouzid O."/>
            <person name="Broberg A."/>
            <person name="Canback B."/>
            <person name="Coutinho P.M."/>
            <person name="Cullen D."/>
            <person name="Dalman K."/>
            <person name="Deflorio G."/>
            <person name="van Diepen L.T."/>
            <person name="Dunand C."/>
            <person name="Duplessis S."/>
            <person name="Durling M."/>
            <person name="Gonthier P."/>
            <person name="Grimwood J."/>
            <person name="Fossdal C.G."/>
            <person name="Hansson D."/>
            <person name="Henrissat B."/>
            <person name="Hietala A."/>
            <person name="Himmelstrand K."/>
            <person name="Hoffmeister D."/>
            <person name="Hogberg N."/>
            <person name="James T.Y."/>
            <person name="Karlsson M."/>
            <person name="Kohler A."/>
            <person name="Kues U."/>
            <person name="Lee Y.H."/>
            <person name="Lin Y.C."/>
            <person name="Lind M."/>
            <person name="Lindquist E."/>
            <person name="Lombard V."/>
            <person name="Lucas S."/>
            <person name="Lunden K."/>
            <person name="Morin E."/>
            <person name="Murat C."/>
            <person name="Park J."/>
            <person name="Raffaello T."/>
            <person name="Rouze P."/>
            <person name="Salamov A."/>
            <person name="Schmutz J."/>
            <person name="Solheim H."/>
            <person name="Stahlberg J."/>
            <person name="Velez H."/>
            <person name="de Vries R.P."/>
            <person name="Wiebenga A."/>
            <person name="Woodward S."/>
            <person name="Yakovlev I."/>
            <person name="Garbelotto M."/>
            <person name="Martin F."/>
            <person name="Grigoriev I.V."/>
            <person name="Stenlid J."/>
        </authorList>
    </citation>
    <scope>NUCLEOTIDE SEQUENCE [LARGE SCALE GENOMIC DNA]</scope>
    <source>
        <strain evidence="5 6">TC 32-1</strain>
    </source>
</reference>
<dbReference type="FunCoup" id="W4KEE5">
    <property type="interactions" value="267"/>
</dbReference>
<organism evidence="5 6">
    <name type="scientific">Heterobasidion irregulare (strain TC 32-1)</name>
    <dbReference type="NCBI Taxonomy" id="747525"/>
    <lineage>
        <taxon>Eukaryota</taxon>
        <taxon>Fungi</taxon>
        <taxon>Dikarya</taxon>
        <taxon>Basidiomycota</taxon>
        <taxon>Agaricomycotina</taxon>
        <taxon>Agaricomycetes</taxon>
        <taxon>Russulales</taxon>
        <taxon>Bondarzewiaceae</taxon>
        <taxon>Heterobasidion</taxon>
        <taxon>Heterobasidion annosum species complex</taxon>
    </lineage>
</organism>
<dbReference type="Gene3D" id="3.90.245.10">
    <property type="entry name" value="Ribonucleoside hydrolase-like"/>
    <property type="match status" value="1"/>
</dbReference>
<dbReference type="GeneID" id="20672079"/>
<evidence type="ECO:0000313" key="6">
    <source>
        <dbReference type="Proteomes" id="UP000030671"/>
    </source>
</evidence>
<dbReference type="OrthoDB" id="432381at2759"/>
<dbReference type="PANTHER" id="PTHR12304">
    <property type="entry name" value="INOSINE-URIDINE PREFERRING NUCLEOSIDE HYDROLASE"/>
    <property type="match status" value="1"/>
</dbReference>
<evidence type="ECO:0000256" key="3">
    <source>
        <dbReference type="ARBA" id="ARBA00023295"/>
    </source>
</evidence>
<protein>
    <recommendedName>
        <fullName evidence="4">Inosine/uridine-preferring nucleoside hydrolase domain-containing protein</fullName>
    </recommendedName>
</protein>
<dbReference type="eggNOG" id="KOG2938">
    <property type="taxonomic scope" value="Eukaryota"/>
</dbReference>
<dbReference type="InterPro" id="IPR036452">
    <property type="entry name" value="Ribo_hydro-like"/>
</dbReference>
<dbReference type="InParanoid" id="W4KEE5"/>
<dbReference type="InterPro" id="IPR001910">
    <property type="entry name" value="Inosine/uridine_hydrolase_dom"/>
</dbReference>
<sequence>MPYIWLDCDPGHDDAAAILLAIHCPNVQLLGVSTVHGNTDAEYTAVNAARCLYAFSAETSVKVFPGASKPLLRPARHDAEIHGIDGLGGVKGFPHTDQEEVQARLSKGEPKYKAIDAIARAIRDTWNGGAGSKVSIVATGPLTNIALFVSIYPELLDGVEQVVFMGGGVGVGNRSAVAEFNILCDPEAAQIVLNTPVSKTMIPLNITHQAIVTNSIHTRLLSPSAVSGTEGRVEASSNLRHSLSTLILFFKETYRSTFGFEDGPPLHDALTIAYISRPQLFTCKRYRTDVELTGLHTTGQTIVDIWDYRASDDSWGTTGKNCNVAEGLDVAAFFEMFLECVTRCDRVSPLNESN</sequence>
<evidence type="ECO:0000256" key="1">
    <source>
        <dbReference type="ARBA" id="ARBA00009176"/>
    </source>
</evidence>
<dbReference type="GO" id="GO:0006152">
    <property type="term" value="P:purine nucleoside catabolic process"/>
    <property type="evidence" value="ECO:0007669"/>
    <property type="project" value="TreeGrafter"/>
</dbReference>
<accession>W4KEE5</accession>
<dbReference type="GO" id="GO:0005829">
    <property type="term" value="C:cytosol"/>
    <property type="evidence" value="ECO:0007669"/>
    <property type="project" value="TreeGrafter"/>
</dbReference>
<dbReference type="KEGG" id="hir:HETIRDRAFT_381593"/>
<keyword evidence="2" id="KW-0378">Hydrolase</keyword>
<dbReference type="STRING" id="747525.W4KEE5"/>
<feature type="domain" description="Inosine/uridine-preferring nucleoside hydrolase" evidence="4">
    <location>
        <begin position="4"/>
        <end position="335"/>
    </location>
</feature>
<dbReference type="PANTHER" id="PTHR12304:SF4">
    <property type="entry name" value="URIDINE NUCLEOSIDASE"/>
    <property type="match status" value="1"/>
</dbReference>
<dbReference type="SUPFAM" id="SSF53590">
    <property type="entry name" value="Nucleoside hydrolase"/>
    <property type="match status" value="1"/>
</dbReference>
<dbReference type="Pfam" id="PF01156">
    <property type="entry name" value="IU_nuc_hydro"/>
    <property type="match status" value="1"/>
</dbReference>
<keyword evidence="3" id="KW-0326">Glycosidase</keyword>
<dbReference type="EMBL" id="KI925456">
    <property type="protein sequence ID" value="ETW84188.1"/>
    <property type="molecule type" value="Genomic_DNA"/>
</dbReference>
<dbReference type="Proteomes" id="UP000030671">
    <property type="component" value="Unassembled WGS sequence"/>
</dbReference>
<evidence type="ECO:0000256" key="2">
    <source>
        <dbReference type="ARBA" id="ARBA00022801"/>
    </source>
</evidence>
<dbReference type="InterPro" id="IPR023186">
    <property type="entry name" value="IUNH"/>
</dbReference>
<dbReference type="HOGENOM" id="CLU_036838_2_0_1"/>
<name>W4KEE5_HETIT</name>
<gene>
    <name evidence="5" type="ORF">HETIRDRAFT_381593</name>
</gene>
<comment type="similarity">
    <text evidence="1">Belongs to the IUNH family.</text>
</comment>
<evidence type="ECO:0000313" key="5">
    <source>
        <dbReference type="EMBL" id="ETW84188.1"/>
    </source>
</evidence>
<dbReference type="AlphaFoldDB" id="W4KEE5"/>
<evidence type="ECO:0000259" key="4">
    <source>
        <dbReference type="Pfam" id="PF01156"/>
    </source>
</evidence>
<dbReference type="GO" id="GO:0008477">
    <property type="term" value="F:purine nucleosidase activity"/>
    <property type="evidence" value="ECO:0007669"/>
    <property type="project" value="TreeGrafter"/>
</dbReference>
<keyword evidence="6" id="KW-1185">Reference proteome</keyword>